<evidence type="ECO:0000256" key="1">
    <source>
        <dbReference type="SAM" id="Phobius"/>
    </source>
</evidence>
<feature type="transmembrane region" description="Helical" evidence="1">
    <location>
        <begin position="102"/>
        <end position="124"/>
    </location>
</feature>
<feature type="transmembrane region" description="Helical" evidence="1">
    <location>
        <begin position="231"/>
        <end position="252"/>
    </location>
</feature>
<dbReference type="SUPFAM" id="SSF103473">
    <property type="entry name" value="MFS general substrate transporter"/>
    <property type="match status" value="1"/>
</dbReference>
<keyword evidence="1" id="KW-1133">Transmembrane helix</keyword>
<keyword evidence="1" id="KW-0472">Membrane</keyword>
<sequence length="307" mass="33432">MKKTKSKIFYGWYIVIAGSLAMALSSGINYHGFGNLFLPLSKEFGWSRTRISTVFSLARLENGILGPIDGYLIDKFGPRIVILVGVPIMSVGYILLSKVDSFLSFSLVYILGVTVGSGTLHTPIQTAVANWFNKKRGLAFGVMWSGVGIGGLLVPFYGWLIQAYGWRDTSIIIGFVILLVGVPCGMLMRHNPYQYGDYPDGMKPSNDTEEDLIHHDDESYTVKEALSTSSFWLLTMATGLRILVTSGVSLHLVPFFVDLGISPVAAAGFAGSVGIMSIPGRFGLSTIGDYINKRYILVICMLCLSLG</sequence>
<reference evidence="3" key="1">
    <citation type="submission" date="2018-05" db="EMBL/GenBank/DDBJ databases">
        <authorList>
            <person name="Lanie J.A."/>
            <person name="Ng W.-L."/>
            <person name="Kazmierczak K.M."/>
            <person name="Andrzejewski T.M."/>
            <person name="Davidsen T.M."/>
            <person name="Wayne K.J."/>
            <person name="Tettelin H."/>
            <person name="Glass J.I."/>
            <person name="Rusch D."/>
            <person name="Podicherti R."/>
            <person name="Tsui H.-C.T."/>
            <person name="Winkler M.E."/>
        </authorList>
    </citation>
    <scope>NUCLEOTIDE SEQUENCE</scope>
</reference>
<feature type="transmembrane region" description="Helical" evidence="1">
    <location>
        <begin position="136"/>
        <end position="157"/>
    </location>
</feature>
<feature type="non-terminal residue" evidence="3">
    <location>
        <position position="307"/>
    </location>
</feature>
<dbReference type="PROSITE" id="PS50850">
    <property type="entry name" value="MFS"/>
    <property type="match status" value="1"/>
</dbReference>
<dbReference type="PANTHER" id="PTHR11360">
    <property type="entry name" value="MONOCARBOXYLATE TRANSPORTER"/>
    <property type="match status" value="1"/>
</dbReference>
<feature type="transmembrane region" description="Helical" evidence="1">
    <location>
        <begin position="264"/>
        <end position="284"/>
    </location>
</feature>
<dbReference type="Pfam" id="PF07690">
    <property type="entry name" value="MFS_1"/>
    <property type="match status" value="1"/>
</dbReference>
<feature type="transmembrane region" description="Helical" evidence="1">
    <location>
        <begin position="12"/>
        <end position="33"/>
    </location>
</feature>
<evidence type="ECO:0000259" key="2">
    <source>
        <dbReference type="PROSITE" id="PS50850"/>
    </source>
</evidence>
<feature type="domain" description="Major facilitator superfamily (MFS) profile" evidence="2">
    <location>
        <begin position="11"/>
        <end position="307"/>
    </location>
</feature>
<keyword evidence="1" id="KW-0812">Transmembrane</keyword>
<dbReference type="InterPro" id="IPR020846">
    <property type="entry name" value="MFS_dom"/>
</dbReference>
<dbReference type="PANTHER" id="PTHR11360:SF290">
    <property type="entry name" value="MONOCARBOXYLATE MFS PERMEASE"/>
    <property type="match status" value="1"/>
</dbReference>
<gene>
    <name evidence="3" type="ORF">METZ01_LOCUS274175</name>
</gene>
<dbReference type="InterPro" id="IPR011701">
    <property type="entry name" value="MFS"/>
</dbReference>
<feature type="transmembrane region" description="Helical" evidence="1">
    <location>
        <begin position="53"/>
        <end position="73"/>
    </location>
</feature>
<feature type="transmembrane region" description="Helical" evidence="1">
    <location>
        <begin position="169"/>
        <end position="188"/>
    </location>
</feature>
<proteinExistence type="predicted"/>
<evidence type="ECO:0000313" key="3">
    <source>
        <dbReference type="EMBL" id="SVC21321.1"/>
    </source>
</evidence>
<dbReference type="InterPro" id="IPR050327">
    <property type="entry name" value="Proton-linked_MCT"/>
</dbReference>
<dbReference type="EMBL" id="UINC01079377">
    <property type="protein sequence ID" value="SVC21321.1"/>
    <property type="molecule type" value="Genomic_DNA"/>
</dbReference>
<protein>
    <recommendedName>
        <fullName evidence="2">Major facilitator superfamily (MFS) profile domain-containing protein</fullName>
    </recommendedName>
</protein>
<organism evidence="3">
    <name type="scientific">marine metagenome</name>
    <dbReference type="NCBI Taxonomy" id="408172"/>
    <lineage>
        <taxon>unclassified sequences</taxon>
        <taxon>metagenomes</taxon>
        <taxon>ecological metagenomes</taxon>
    </lineage>
</organism>
<name>A0A382KF36_9ZZZZ</name>
<accession>A0A382KF36</accession>
<dbReference type="AlphaFoldDB" id="A0A382KF36"/>
<dbReference type="Gene3D" id="1.20.1250.20">
    <property type="entry name" value="MFS general substrate transporter like domains"/>
    <property type="match status" value="1"/>
</dbReference>
<feature type="transmembrane region" description="Helical" evidence="1">
    <location>
        <begin position="80"/>
        <end position="96"/>
    </location>
</feature>
<dbReference type="GO" id="GO:0022857">
    <property type="term" value="F:transmembrane transporter activity"/>
    <property type="evidence" value="ECO:0007669"/>
    <property type="project" value="InterPro"/>
</dbReference>
<dbReference type="InterPro" id="IPR036259">
    <property type="entry name" value="MFS_trans_sf"/>
</dbReference>